<dbReference type="InterPro" id="IPR025944">
    <property type="entry name" value="Sigma_54_int_dom_CS"/>
</dbReference>
<dbReference type="PROSITE" id="PS50045">
    <property type="entry name" value="SIGMA54_INTERACT_4"/>
    <property type="match status" value="1"/>
</dbReference>
<feature type="domain" description="PAS" evidence="7">
    <location>
        <begin position="14"/>
        <end position="52"/>
    </location>
</feature>
<dbReference type="Proteomes" id="UP001595752">
    <property type="component" value="Unassembled WGS sequence"/>
</dbReference>
<dbReference type="PROSITE" id="PS00688">
    <property type="entry name" value="SIGMA54_INTERACT_3"/>
    <property type="match status" value="1"/>
</dbReference>
<evidence type="ECO:0000256" key="5">
    <source>
        <dbReference type="ARBA" id="ARBA00023163"/>
    </source>
</evidence>
<name>A0ABV8B864_9BACI</name>
<dbReference type="RefSeq" id="WP_377918953.1">
    <property type="nucleotide sequence ID" value="NZ_JBHRZT010000073.1"/>
</dbReference>
<evidence type="ECO:0000259" key="7">
    <source>
        <dbReference type="PROSITE" id="PS50112"/>
    </source>
</evidence>
<dbReference type="PANTHER" id="PTHR32071">
    <property type="entry name" value="TRANSCRIPTIONAL REGULATORY PROTEIN"/>
    <property type="match status" value="1"/>
</dbReference>
<dbReference type="SMART" id="SM00382">
    <property type="entry name" value="AAA"/>
    <property type="match status" value="1"/>
</dbReference>
<dbReference type="PANTHER" id="PTHR32071:SF57">
    <property type="entry name" value="C4-DICARBOXYLATE TRANSPORT TRANSCRIPTIONAL REGULATORY PROTEIN DCTD"/>
    <property type="match status" value="1"/>
</dbReference>
<dbReference type="InterPro" id="IPR025943">
    <property type="entry name" value="Sigma_54_int_dom_ATP-bd_2"/>
</dbReference>
<dbReference type="CDD" id="cd00009">
    <property type="entry name" value="AAA"/>
    <property type="match status" value="1"/>
</dbReference>
<dbReference type="SMART" id="SM00091">
    <property type="entry name" value="PAS"/>
    <property type="match status" value="2"/>
</dbReference>
<dbReference type="InterPro" id="IPR002078">
    <property type="entry name" value="Sigma_54_int"/>
</dbReference>
<dbReference type="Pfam" id="PF02954">
    <property type="entry name" value="HTH_8"/>
    <property type="match status" value="1"/>
</dbReference>
<evidence type="ECO:0000256" key="1">
    <source>
        <dbReference type="ARBA" id="ARBA00022741"/>
    </source>
</evidence>
<dbReference type="PROSITE" id="PS00676">
    <property type="entry name" value="SIGMA54_INTERACT_2"/>
    <property type="match status" value="1"/>
</dbReference>
<dbReference type="InterPro" id="IPR058031">
    <property type="entry name" value="AAA_lid_NorR"/>
</dbReference>
<proteinExistence type="predicted"/>
<dbReference type="InterPro" id="IPR027417">
    <property type="entry name" value="P-loop_NTPase"/>
</dbReference>
<evidence type="ECO:0000256" key="2">
    <source>
        <dbReference type="ARBA" id="ARBA00022840"/>
    </source>
</evidence>
<dbReference type="Pfam" id="PF25601">
    <property type="entry name" value="AAA_lid_14"/>
    <property type="match status" value="1"/>
</dbReference>
<reference evidence="9" key="1">
    <citation type="journal article" date="2019" name="Int. J. Syst. Evol. Microbiol.">
        <title>The Global Catalogue of Microorganisms (GCM) 10K type strain sequencing project: providing services to taxonomists for standard genome sequencing and annotation.</title>
        <authorList>
            <consortium name="The Broad Institute Genomics Platform"/>
            <consortium name="The Broad Institute Genome Sequencing Center for Infectious Disease"/>
            <person name="Wu L."/>
            <person name="Ma J."/>
        </authorList>
    </citation>
    <scope>NUCLEOTIDE SEQUENCE [LARGE SCALE GENOMIC DNA]</scope>
    <source>
        <strain evidence="9">CCUG 61889</strain>
    </source>
</reference>
<keyword evidence="9" id="KW-1185">Reference proteome</keyword>
<dbReference type="Gene3D" id="3.40.50.300">
    <property type="entry name" value="P-loop containing nucleotide triphosphate hydrolases"/>
    <property type="match status" value="1"/>
</dbReference>
<gene>
    <name evidence="8" type="ORF">ACFOU2_24775</name>
</gene>
<dbReference type="InterPro" id="IPR009057">
    <property type="entry name" value="Homeodomain-like_sf"/>
</dbReference>
<dbReference type="Gene3D" id="1.10.10.60">
    <property type="entry name" value="Homeodomain-like"/>
    <property type="match status" value="1"/>
</dbReference>
<evidence type="ECO:0000313" key="9">
    <source>
        <dbReference type="Proteomes" id="UP001595752"/>
    </source>
</evidence>
<keyword evidence="4" id="KW-0238">DNA-binding</keyword>
<dbReference type="EMBL" id="JBHRZT010000073">
    <property type="protein sequence ID" value="MFC3886533.1"/>
    <property type="molecule type" value="Genomic_DNA"/>
</dbReference>
<evidence type="ECO:0000313" key="8">
    <source>
        <dbReference type="EMBL" id="MFC3886533.1"/>
    </source>
</evidence>
<sequence>MQAGQKVDLQSGIHILQAINSEILMVDRKGIVVFCNQSVCNTLKKQKDEIIGHAITAILPIDIPDLSTVNSDTDMSYELNIDDRTFILNQSPIYEKAELVGAVITFQNVTSDRVSIDGLKQTIEKYENALNLLSECILGVDERGNVTFISCSYAQLLGIDNPQSVIGKHCTEVVENTRMHIVIQTGQAEIGHIQRIGNKNVIATRIPITKEGKSVGAIGKIVFHDLHELKVLANRIHTMESKLEYYQKELKRIQGAKYSFQSIVGNSERIKEVKNNAIKVAKSRSTVLIRGETGTGKELFAHAIHLASPRSEGPFIRLNCAAIPRGLLEAELFGYEDGAFTGAKKGGRPGKFELAQNGTLFLDEIGDMPLGMQAKLLRVLQEKEFERVGGTKVRRVDVRFIAATNQDLWEMTRQGKFREDLYYRLNVFMIDIPPLRERKEDIIPITNFLIDKLNTELGSNIISIDEKVIRIFMEYDWPGNVRELENILERSMNVLEENTIQVHHLPVYLRKRWENEQGDDAVLSLQKEVEMAEKRAIIKALEKVSGNKQEAANLLGIHRASLYRKIEKYNL</sequence>
<keyword evidence="5" id="KW-0804">Transcription</keyword>
<evidence type="ECO:0000259" key="6">
    <source>
        <dbReference type="PROSITE" id="PS50045"/>
    </source>
</evidence>
<keyword evidence="1" id="KW-0547">Nucleotide-binding</keyword>
<dbReference type="PROSITE" id="PS50112">
    <property type="entry name" value="PAS"/>
    <property type="match status" value="1"/>
</dbReference>
<dbReference type="SUPFAM" id="SSF46689">
    <property type="entry name" value="Homeodomain-like"/>
    <property type="match status" value="1"/>
</dbReference>
<dbReference type="SUPFAM" id="SSF55785">
    <property type="entry name" value="PYP-like sensor domain (PAS domain)"/>
    <property type="match status" value="2"/>
</dbReference>
<dbReference type="InterPro" id="IPR002197">
    <property type="entry name" value="HTH_Fis"/>
</dbReference>
<dbReference type="Pfam" id="PF13426">
    <property type="entry name" value="PAS_9"/>
    <property type="match status" value="2"/>
</dbReference>
<dbReference type="Pfam" id="PF00158">
    <property type="entry name" value="Sigma54_activat"/>
    <property type="match status" value="1"/>
</dbReference>
<dbReference type="Gene3D" id="1.10.8.60">
    <property type="match status" value="1"/>
</dbReference>
<evidence type="ECO:0000256" key="3">
    <source>
        <dbReference type="ARBA" id="ARBA00023015"/>
    </source>
</evidence>
<organism evidence="8 9">
    <name type="scientific">Bacillus songklensis</name>
    <dbReference type="NCBI Taxonomy" id="1069116"/>
    <lineage>
        <taxon>Bacteria</taxon>
        <taxon>Bacillati</taxon>
        <taxon>Bacillota</taxon>
        <taxon>Bacilli</taxon>
        <taxon>Bacillales</taxon>
        <taxon>Bacillaceae</taxon>
        <taxon>Bacillus</taxon>
    </lineage>
</organism>
<dbReference type="InterPro" id="IPR003593">
    <property type="entry name" value="AAA+_ATPase"/>
</dbReference>
<dbReference type="InterPro" id="IPR035965">
    <property type="entry name" value="PAS-like_dom_sf"/>
</dbReference>
<dbReference type="InterPro" id="IPR000014">
    <property type="entry name" value="PAS"/>
</dbReference>
<keyword evidence="2" id="KW-0067">ATP-binding</keyword>
<dbReference type="PRINTS" id="PR01590">
    <property type="entry name" value="HTHFIS"/>
</dbReference>
<dbReference type="InterPro" id="IPR025662">
    <property type="entry name" value="Sigma_54_int_dom_ATP-bd_1"/>
</dbReference>
<comment type="caution">
    <text evidence="8">The sequence shown here is derived from an EMBL/GenBank/DDBJ whole genome shotgun (WGS) entry which is preliminary data.</text>
</comment>
<accession>A0ABV8B864</accession>
<protein>
    <submittedName>
        <fullName evidence="8">Sigma 54-interacting transcriptional regulator</fullName>
    </submittedName>
</protein>
<feature type="domain" description="Sigma-54 factor interaction" evidence="6">
    <location>
        <begin position="263"/>
        <end position="493"/>
    </location>
</feature>
<dbReference type="SUPFAM" id="SSF52540">
    <property type="entry name" value="P-loop containing nucleoside triphosphate hydrolases"/>
    <property type="match status" value="1"/>
</dbReference>
<evidence type="ECO:0000256" key="4">
    <source>
        <dbReference type="ARBA" id="ARBA00023125"/>
    </source>
</evidence>
<dbReference type="Gene3D" id="3.30.450.20">
    <property type="entry name" value="PAS domain"/>
    <property type="match status" value="2"/>
</dbReference>
<dbReference type="PROSITE" id="PS00675">
    <property type="entry name" value="SIGMA54_INTERACT_1"/>
    <property type="match status" value="1"/>
</dbReference>
<keyword evidence="3" id="KW-0805">Transcription regulation</keyword>